<reference evidence="1 2" key="1">
    <citation type="journal article" date="2020" name="Int. J. Syst. Evol. Microbiol.">
        <title>Alistipes communis sp. nov., Alistipes dispar sp. nov. and Alistipes onderdonkii subsp. vulgaris subsp. nov., isolated from human faeces, and creation of Alistipes onderdonkii subsp. onderdonkii subsp. nov.</title>
        <authorList>
            <person name="Sakamoto M."/>
            <person name="Ikeyama N."/>
            <person name="Ogata Y."/>
            <person name="Suda W."/>
            <person name="Iino T."/>
            <person name="Hattori M."/>
            <person name="Ohkuma M."/>
        </authorList>
    </citation>
    <scope>NUCLEOTIDE SEQUENCE [LARGE SCALE GENOMIC DNA]</scope>
    <source>
        <strain evidence="1 2">5CPYCFAH4</strain>
    </source>
</reference>
<name>A0ACA8QU61_9BACT</name>
<proteinExistence type="predicted"/>
<dbReference type="EMBL" id="AP019737">
    <property type="protein sequence ID" value="BBL08145.1"/>
    <property type="molecule type" value="Genomic_DNA"/>
</dbReference>
<organism evidence="1 2">
    <name type="scientific">Alistipes onderdonkii subsp. vulgaris</name>
    <dbReference type="NCBI Taxonomy" id="2585117"/>
    <lineage>
        <taxon>Bacteria</taxon>
        <taxon>Pseudomonadati</taxon>
        <taxon>Bacteroidota</taxon>
        <taxon>Bacteroidia</taxon>
        <taxon>Bacteroidales</taxon>
        <taxon>Rikenellaceae</taxon>
        <taxon>Alistipes</taxon>
    </lineage>
</organism>
<protein>
    <submittedName>
        <fullName evidence="1">Uncharacterized protein</fullName>
    </submittedName>
</protein>
<sequence length="63" mass="6799">MQGFPEPCYDSGIPNLGFRFPDYASVSGIPHAASIPYPIPGVQGVRAREFGIRTEPPCAIPPR</sequence>
<keyword evidence="2" id="KW-1185">Reference proteome</keyword>
<accession>A0ACA8QU61</accession>
<gene>
    <name evidence="1" type="ORF">A5CPYCFAH4_03690</name>
</gene>
<dbReference type="Proteomes" id="UP000317465">
    <property type="component" value="Chromosome"/>
</dbReference>
<evidence type="ECO:0000313" key="2">
    <source>
        <dbReference type="Proteomes" id="UP000317465"/>
    </source>
</evidence>
<evidence type="ECO:0000313" key="1">
    <source>
        <dbReference type="EMBL" id="BBL08145.1"/>
    </source>
</evidence>